<evidence type="ECO:0000313" key="1">
    <source>
        <dbReference type="EMBL" id="AHX10982.1"/>
    </source>
</evidence>
<dbReference type="EMBL" id="CP007481">
    <property type="protein sequence ID" value="AHX10982.1"/>
    <property type="molecule type" value="Genomic_DNA"/>
</dbReference>
<name>X5GVB8_9RICK</name>
<proteinExistence type="predicted"/>
<evidence type="ECO:0000313" key="2">
    <source>
        <dbReference type="Proteomes" id="UP000023755"/>
    </source>
</evidence>
<accession>X5GVB8</accession>
<dbReference type="HOGENOM" id="CLU_1015004_0_0_5"/>
<protein>
    <submittedName>
        <fullName evidence="1">Uncharacterized protein</fullName>
    </submittedName>
</protein>
<dbReference type="Proteomes" id="UP000023755">
    <property type="component" value="Chromosome"/>
</dbReference>
<dbReference type="OrthoDB" id="7165355at2"/>
<dbReference type="STRING" id="1286528.NHE_0005"/>
<dbReference type="KEGG" id="nhm:NHE_0005"/>
<organism evidence="1 2">
    <name type="scientific">Neorickettsia helminthoeca str. Oregon</name>
    <dbReference type="NCBI Taxonomy" id="1286528"/>
    <lineage>
        <taxon>Bacteria</taxon>
        <taxon>Pseudomonadati</taxon>
        <taxon>Pseudomonadota</taxon>
        <taxon>Alphaproteobacteria</taxon>
        <taxon>Rickettsiales</taxon>
        <taxon>Anaplasmataceae</taxon>
        <taxon>Neorickettsia</taxon>
    </lineage>
</organism>
<reference evidence="1 2" key="1">
    <citation type="submission" date="2014-03" db="EMBL/GenBank/DDBJ databases">
        <title>Sequencing and Comparison of Genomes and Transcriptome Profiles of Human Ehrlichiosis Agents.</title>
        <authorList>
            <person name="Lin M."/>
            <person name="Daugherty S.C."/>
            <person name="Nagaraj S."/>
            <person name="Cheng Z."/>
            <person name="Xiong Q."/>
            <person name="Lin F.-Y."/>
            <person name="Sengamalay N."/>
            <person name="Ott S."/>
            <person name="Godinez A."/>
            <person name="Tallon L.J."/>
            <person name="Sadzewicz L."/>
            <person name="Fraser C.M."/>
            <person name="Dunning Hotopp J.C."/>
            <person name="Rikihisa Y."/>
        </authorList>
    </citation>
    <scope>NUCLEOTIDE SEQUENCE [LARGE SCALE GENOMIC DNA]</scope>
    <source>
        <strain evidence="1 2">Oregon</strain>
    </source>
</reference>
<keyword evidence="2" id="KW-1185">Reference proteome</keyword>
<gene>
    <name evidence="1" type="ORF">NHE_0005</name>
</gene>
<sequence>MSKFLKVIILLLLLFFSSLFLAIYVRDSDPENKYNLQVHSGNNILISIGYYIFKPILELYIDSRLDNYGLFDGIRNRLFYDNFIYHSVIKPGEGTPIKCGDKIKINAFGDKIGVIQQLEYQVGMHNIPVFNIAPIGMKKTEEATIGVSNYIAREMFPNSDISDFTSFKMEIVDIENSDISIQESEPIILDGRITNKKAKMCGDRAEIKYKVYDLQGKKIISDKANIKIGGKSALFENFVIGMQPSTKRTVIMNGNLIKEDFQNELKILVIELVG</sequence>
<dbReference type="AlphaFoldDB" id="X5GVB8"/>